<evidence type="ECO:0000256" key="3">
    <source>
        <dbReference type="ARBA" id="ARBA00022777"/>
    </source>
</evidence>
<keyword evidence="1" id="KW-0808">Transferase</keyword>
<dbReference type="Gene3D" id="3.30.200.20">
    <property type="entry name" value="Phosphorylase Kinase, domain 1"/>
    <property type="match status" value="1"/>
</dbReference>
<dbReference type="Gene3D" id="1.10.510.10">
    <property type="entry name" value="Transferase(Phosphotransferase) domain 1"/>
    <property type="match status" value="1"/>
</dbReference>
<dbReference type="PROSITE" id="PS50011">
    <property type="entry name" value="PROTEIN_KINASE_DOM"/>
    <property type="match status" value="1"/>
</dbReference>
<feature type="region of interest" description="Disordered" evidence="5">
    <location>
        <begin position="305"/>
        <end position="364"/>
    </location>
</feature>
<dbReference type="SMART" id="SM00220">
    <property type="entry name" value="S_TKc"/>
    <property type="match status" value="1"/>
</dbReference>
<evidence type="ECO:0000256" key="2">
    <source>
        <dbReference type="ARBA" id="ARBA00022741"/>
    </source>
</evidence>
<keyword evidence="2" id="KW-0547">Nucleotide-binding</keyword>
<comment type="caution">
    <text evidence="7">The sequence shown here is derived from an EMBL/GenBank/DDBJ whole genome shotgun (WGS) entry which is preliminary data.</text>
</comment>
<evidence type="ECO:0000313" key="8">
    <source>
        <dbReference type="Proteomes" id="UP000533080"/>
    </source>
</evidence>
<organism evidence="7 8">
    <name type="scientific">Myxococcus xanthus</name>
    <dbReference type="NCBI Taxonomy" id="34"/>
    <lineage>
        <taxon>Bacteria</taxon>
        <taxon>Pseudomonadati</taxon>
        <taxon>Myxococcota</taxon>
        <taxon>Myxococcia</taxon>
        <taxon>Myxococcales</taxon>
        <taxon>Cystobacterineae</taxon>
        <taxon>Myxococcaceae</taxon>
        <taxon>Myxococcus</taxon>
    </lineage>
</organism>
<keyword evidence="7" id="KW-0723">Serine/threonine-protein kinase</keyword>
<sequence length="600" mass="65455">MATVPIHPDQLVAGSRVGPWRVVEPLGAGGFGRVFKVEREEQPGRTYTLKVALRPSSAHVPEEENVEERMSREVAIHMAYNTGLKVHAVDHWPILSGFLYFVTDYVEGETFHEWRWRTEPSTARLLTVFTEVVRQVSALHQRGVCHRDLKSDNILIRAEDELPLVFDYGVARLPGMATLTVGVPPTAPYLLPPECVTFLGKETWKQGAHFDPGVPGDLYALGMLLFEALTDGYAFHPKLPYDLLVVAIATRVPAAPHMLNPKVPRVLSDITMRLLEKRPEARYPSAEALLQALWAAAKERKQPEWQVSLALPPPEEQSDERETEEETPGSPTPVAHPHVADESPAVEGVERAVEEDELELAEVETSTAPVLEGVDDVSSKAPVLARWRFVLWSLCSLLVLSLALWLGVSTLATTSDKGSPPVPTSTPEAPLTALRSGPSKFLTATLCAVAGLACPAAQVRPEPAECPEEAREAMFRTLGVDTTKGLKAVIDVNQPGDQSQLGTYGNGSVIGRITGYSWADPALPDGTLLYGRLWTGLVDEYGRPAAMARYSEAKLPDGRTFPVCIVAGNPDGRVRTQPGSNADTAMLPRELPASAVKRWP</sequence>
<feature type="region of interest" description="Disordered" evidence="5">
    <location>
        <begin position="413"/>
        <end position="434"/>
    </location>
</feature>
<name>A0A7Y4MU54_MYXXA</name>
<evidence type="ECO:0000259" key="6">
    <source>
        <dbReference type="PROSITE" id="PS50011"/>
    </source>
</evidence>
<dbReference type="Pfam" id="PF00069">
    <property type="entry name" value="Pkinase"/>
    <property type="match status" value="1"/>
</dbReference>
<evidence type="ECO:0000313" key="7">
    <source>
        <dbReference type="EMBL" id="NOJ82334.1"/>
    </source>
</evidence>
<dbReference type="AlphaFoldDB" id="A0A7Y4MU54"/>
<keyword evidence="4" id="KW-0067">ATP-binding</keyword>
<dbReference type="GO" id="GO:0004674">
    <property type="term" value="F:protein serine/threonine kinase activity"/>
    <property type="evidence" value="ECO:0007669"/>
    <property type="project" value="UniProtKB-KW"/>
</dbReference>
<dbReference type="Proteomes" id="UP000533080">
    <property type="component" value="Unassembled WGS sequence"/>
</dbReference>
<reference evidence="7 8" key="1">
    <citation type="submission" date="2020-05" db="EMBL/GenBank/DDBJ databases">
        <authorList>
            <person name="Whitworth D."/>
        </authorList>
    </citation>
    <scope>NUCLEOTIDE SEQUENCE [LARGE SCALE GENOMIC DNA]</scope>
    <source>
        <strain evidence="7 8">AM005</strain>
    </source>
</reference>
<dbReference type="EMBL" id="JABFNT010000123">
    <property type="protein sequence ID" value="NOJ82334.1"/>
    <property type="molecule type" value="Genomic_DNA"/>
</dbReference>
<gene>
    <name evidence="7" type="ORF">HNV28_29085</name>
</gene>
<dbReference type="InterPro" id="IPR011009">
    <property type="entry name" value="Kinase-like_dom_sf"/>
</dbReference>
<evidence type="ECO:0000256" key="5">
    <source>
        <dbReference type="SAM" id="MobiDB-lite"/>
    </source>
</evidence>
<dbReference type="SUPFAM" id="SSF56112">
    <property type="entry name" value="Protein kinase-like (PK-like)"/>
    <property type="match status" value="1"/>
</dbReference>
<evidence type="ECO:0000256" key="1">
    <source>
        <dbReference type="ARBA" id="ARBA00022679"/>
    </source>
</evidence>
<dbReference type="CDD" id="cd14014">
    <property type="entry name" value="STKc_PknB_like"/>
    <property type="match status" value="1"/>
</dbReference>
<feature type="domain" description="Protein kinase" evidence="6">
    <location>
        <begin position="20"/>
        <end position="294"/>
    </location>
</feature>
<dbReference type="InterPro" id="IPR000719">
    <property type="entry name" value="Prot_kinase_dom"/>
</dbReference>
<dbReference type="RefSeq" id="WP_171444239.1">
    <property type="nucleotide sequence ID" value="NZ_JABFNS010000132.1"/>
</dbReference>
<keyword evidence="3 7" id="KW-0418">Kinase</keyword>
<dbReference type="GO" id="GO:0005524">
    <property type="term" value="F:ATP binding"/>
    <property type="evidence" value="ECO:0007669"/>
    <property type="project" value="UniProtKB-KW"/>
</dbReference>
<proteinExistence type="predicted"/>
<feature type="compositionally biased region" description="Acidic residues" evidence="5">
    <location>
        <begin position="316"/>
        <end position="327"/>
    </location>
</feature>
<feature type="compositionally biased region" description="Acidic residues" evidence="5">
    <location>
        <begin position="353"/>
        <end position="362"/>
    </location>
</feature>
<dbReference type="PANTHER" id="PTHR43289:SF6">
    <property type="entry name" value="SERINE_THREONINE-PROTEIN KINASE NEKL-3"/>
    <property type="match status" value="1"/>
</dbReference>
<dbReference type="PANTHER" id="PTHR43289">
    <property type="entry name" value="MITOGEN-ACTIVATED PROTEIN KINASE KINASE KINASE 20-RELATED"/>
    <property type="match status" value="1"/>
</dbReference>
<dbReference type="PROSITE" id="PS00108">
    <property type="entry name" value="PROTEIN_KINASE_ST"/>
    <property type="match status" value="1"/>
</dbReference>
<dbReference type="InterPro" id="IPR008271">
    <property type="entry name" value="Ser/Thr_kinase_AS"/>
</dbReference>
<accession>A0A7Y4MU54</accession>
<protein>
    <submittedName>
        <fullName evidence="7">Serine/threonine protein kinase</fullName>
    </submittedName>
</protein>
<evidence type="ECO:0000256" key="4">
    <source>
        <dbReference type="ARBA" id="ARBA00022840"/>
    </source>
</evidence>